<dbReference type="PANTHER" id="PTHR47469">
    <property type="entry name" value="MONOOXYGENASE-LIKE"/>
    <property type="match status" value="1"/>
</dbReference>
<name>A0A6A6ZK26_9PLEO</name>
<proteinExistence type="predicted"/>
<dbReference type="Pfam" id="PF22607">
    <property type="entry name" value="FAD_binding-like"/>
    <property type="match status" value="1"/>
</dbReference>
<evidence type="ECO:0000313" key="2">
    <source>
        <dbReference type="EMBL" id="KAF2821390.1"/>
    </source>
</evidence>
<dbReference type="SUPFAM" id="SSF51905">
    <property type="entry name" value="FAD/NAD(P)-binding domain"/>
    <property type="match status" value="1"/>
</dbReference>
<accession>A0A6A6ZK26</accession>
<dbReference type="InterPro" id="IPR053212">
    <property type="entry name" value="DHP_3-monooxygenase"/>
</dbReference>
<organism evidence="2 3">
    <name type="scientific">Ophiobolus disseminans</name>
    <dbReference type="NCBI Taxonomy" id="1469910"/>
    <lineage>
        <taxon>Eukaryota</taxon>
        <taxon>Fungi</taxon>
        <taxon>Dikarya</taxon>
        <taxon>Ascomycota</taxon>
        <taxon>Pezizomycotina</taxon>
        <taxon>Dothideomycetes</taxon>
        <taxon>Pleosporomycetidae</taxon>
        <taxon>Pleosporales</taxon>
        <taxon>Pleosporineae</taxon>
        <taxon>Phaeosphaeriaceae</taxon>
        <taxon>Ophiobolus</taxon>
    </lineage>
</organism>
<keyword evidence="3" id="KW-1185">Reference proteome</keyword>
<dbReference type="Proteomes" id="UP000799424">
    <property type="component" value="Unassembled WGS sequence"/>
</dbReference>
<sequence length="378" mass="41690">MTRNGGTVGGSLSGLMSGLVLRLLKYSVHVLDRSSPETLQSQAAGLRAGPELHSFIETYVKDFDPNYALAPDTLEIVKKSGEGALLEEDDGLVKAVYDTEVKVEDLKRQGDKMGVLYRNLKTNEVEMLEADLVIGADGAHSLVRKVVSKDNIQPRYAECVSWRGRVPEHDVTPETREAMQNRCVIMRVEGGYMVSYYVPSDLIGETSDSKEFVWTWYDTVPGDSPHFIEIVTDVNGNKHSSTVPRGKVQPKVWQSVLDRRDTISNSRFLALLQHTAEPFVSAVHELPGTQSVYEDGKVLLVGDAFSLCKPHAGGSTSQAAFQATMLRNMLEEKIGLNEWQQACTGSASKDIERSLGAAKFFFGGEMPDFVKAMVVRAR</sequence>
<dbReference type="PANTHER" id="PTHR47469:SF2">
    <property type="entry name" value="OS06G0597600 PROTEIN"/>
    <property type="match status" value="1"/>
</dbReference>
<dbReference type="Gene3D" id="3.30.9.60">
    <property type="match status" value="1"/>
</dbReference>
<reference evidence="2" key="1">
    <citation type="journal article" date="2020" name="Stud. Mycol.">
        <title>101 Dothideomycetes genomes: a test case for predicting lifestyles and emergence of pathogens.</title>
        <authorList>
            <person name="Haridas S."/>
            <person name="Albert R."/>
            <person name="Binder M."/>
            <person name="Bloem J."/>
            <person name="Labutti K."/>
            <person name="Salamov A."/>
            <person name="Andreopoulos B."/>
            <person name="Baker S."/>
            <person name="Barry K."/>
            <person name="Bills G."/>
            <person name="Bluhm B."/>
            <person name="Cannon C."/>
            <person name="Castanera R."/>
            <person name="Culley D."/>
            <person name="Daum C."/>
            <person name="Ezra D."/>
            <person name="Gonzalez J."/>
            <person name="Henrissat B."/>
            <person name="Kuo A."/>
            <person name="Liang C."/>
            <person name="Lipzen A."/>
            <person name="Lutzoni F."/>
            <person name="Magnuson J."/>
            <person name="Mondo S."/>
            <person name="Nolan M."/>
            <person name="Ohm R."/>
            <person name="Pangilinan J."/>
            <person name="Park H.-J."/>
            <person name="Ramirez L."/>
            <person name="Alfaro M."/>
            <person name="Sun H."/>
            <person name="Tritt A."/>
            <person name="Yoshinaga Y."/>
            <person name="Zwiers L.-H."/>
            <person name="Turgeon B."/>
            <person name="Goodwin S."/>
            <person name="Spatafora J."/>
            <person name="Crous P."/>
            <person name="Grigoriev I."/>
        </authorList>
    </citation>
    <scope>NUCLEOTIDE SEQUENCE</scope>
    <source>
        <strain evidence="2">CBS 113818</strain>
    </source>
</reference>
<evidence type="ECO:0000259" key="1">
    <source>
        <dbReference type="Pfam" id="PF22607"/>
    </source>
</evidence>
<dbReference type="InterPro" id="IPR054707">
    <property type="entry name" value="DhpH_subs-bd"/>
</dbReference>
<protein>
    <recommendedName>
        <fullName evidence="1">2,6-dihydroxypyridine 3-monooxygenase substrate binding domain-containing protein</fullName>
    </recommendedName>
</protein>
<feature type="domain" description="2,6-dihydroxypyridine 3-monooxygenase substrate binding" evidence="1">
    <location>
        <begin position="156"/>
        <end position="284"/>
    </location>
</feature>
<dbReference type="InterPro" id="IPR036188">
    <property type="entry name" value="FAD/NAD-bd_sf"/>
</dbReference>
<dbReference type="EMBL" id="MU006237">
    <property type="protein sequence ID" value="KAF2821390.1"/>
    <property type="molecule type" value="Genomic_DNA"/>
</dbReference>
<dbReference type="OrthoDB" id="16820at2759"/>
<dbReference type="SUPFAM" id="SSF54373">
    <property type="entry name" value="FAD-linked reductases, C-terminal domain"/>
    <property type="match status" value="1"/>
</dbReference>
<evidence type="ECO:0000313" key="3">
    <source>
        <dbReference type="Proteomes" id="UP000799424"/>
    </source>
</evidence>
<gene>
    <name evidence="2" type="ORF">CC86DRAFT_397386</name>
</gene>
<dbReference type="AlphaFoldDB" id="A0A6A6ZK26"/>